<evidence type="ECO:0000256" key="1">
    <source>
        <dbReference type="SAM" id="MobiDB-lite"/>
    </source>
</evidence>
<reference evidence="3 4" key="1">
    <citation type="journal article" date="2004" name="Environ. Microbiol.">
        <title>Phylogeny-function analysis of (meta)genomic libraries: screening for expression of ribosomal RNA genes by large-insert library fluorescent in situ hybridization (LIL-FISH).</title>
        <authorList>
            <person name="Leveau J.H."/>
            <person name="Gerards S."/>
            <person name="de Boer W."/>
            <person name="van Veen J.A."/>
        </authorList>
    </citation>
    <scope>NUCLEOTIDE SEQUENCE [LARGE SCALE GENOMIC DNA]</scope>
    <source>
        <strain evidence="3 4">Ter331</strain>
    </source>
</reference>
<dbReference type="CDD" id="cd10567">
    <property type="entry name" value="SWIB-MDM2_like"/>
    <property type="match status" value="1"/>
</dbReference>
<reference evidence="3 4" key="2">
    <citation type="journal article" date="2006" name="J. Microbiol. Methods">
        <title>Genomic flank-sequencing of plasposon insertion sites for rapid identification of functional genes.</title>
        <authorList>
            <person name="Leveau J.H."/>
            <person name="Gerards S."/>
            <person name="Fritsche K."/>
            <person name="Zondag G."/>
            <person name="van Veen J.A."/>
        </authorList>
    </citation>
    <scope>NUCLEOTIDE SEQUENCE [LARGE SCALE GENOMIC DNA]</scope>
    <source>
        <strain evidence="3 4">Ter331</strain>
    </source>
</reference>
<dbReference type="STRING" id="1005048.CFU_3888"/>
<dbReference type="EMBL" id="CP002745">
    <property type="protein sequence ID" value="AEK63711.1"/>
    <property type="molecule type" value="Genomic_DNA"/>
</dbReference>
<evidence type="ECO:0000259" key="2">
    <source>
        <dbReference type="PROSITE" id="PS51925"/>
    </source>
</evidence>
<protein>
    <recommendedName>
        <fullName evidence="2">DM2 domain-containing protein</fullName>
    </recommendedName>
</protein>
<dbReference type="Proteomes" id="UP000008392">
    <property type="component" value="Chromosome"/>
</dbReference>
<reference evidence="3 4" key="5">
    <citation type="journal article" date="2011" name="ISME J.">
        <title>Dual transcriptional profiling of a bacterial/fungal confrontation: Collimonas fungivorans versus Aspergillus niger.</title>
        <authorList>
            <person name="Mela F."/>
            <person name="Fritsche K."/>
            <person name="de Boer W."/>
            <person name="van Veen J.A."/>
            <person name="de Graaff L.H."/>
            <person name="van den Berg M."/>
            <person name="Leveau J.H."/>
        </authorList>
    </citation>
    <scope>NUCLEOTIDE SEQUENCE [LARGE SCALE GENOMIC DNA]</scope>
    <source>
        <strain evidence="3 4">Ter331</strain>
    </source>
</reference>
<dbReference type="InterPro" id="IPR036885">
    <property type="entry name" value="SWIB_MDM2_dom_sf"/>
</dbReference>
<dbReference type="PANTHER" id="PTHR13844">
    <property type="entry name" value="SWI/SNF-RELATED MATRIX-ASSOCIATED ACTIN-DEPENDENT REGULATOR OF CHROMATIN SUBFAMILY D"/>
    <property type="match status" value="1"/>
</dbReference>
<dbReference type="HOGENOM" id="CLU_1275879_0_0_4"/>
<dbReference type="Pfam" id="PF02201">
    <property type="entry name" value="SWIB"/>
    <property type="match status" value="1"/>
</dbReference>
<reference evidence="4" key="6">
    <citation type="submission" date="2011-05" db="EMBL/GenBank/DDBJ databases">
        <title>Complete sequence of Collimonas fungivorans Ter331.</title>
        <authorList>
            <person name="Leveau J.H."/>
        </authorList>
    </citation>
    <scope>NUCLEOTIDE SEQUENCE [LARGE SCALE GENOMIC DNA]</scope>
    <source>
        <strain evidence="4">Ter331</strain>
    </source>
</reference>
<dbReference type="InterPro" id="IPR019835">
    <property type="entry name" value="SWIB_domain"/>
</dbReference>
<dbReference type="eggNOG" id="COG5531">
    <property type="taxonomic scope" value="Bacteria"/>
</dbReference>
<sequence>MQVIDLQGFSSIYDDCGKLPAGGARHLLPSPDSGNPPQKPANRAFPCHAGRSASVSNPAQTRKKRLHRQEKRNTISDACLTHFFTIPEGGSKMATAKKPAVAAKKPAATKAKAAPVKAAAKPAVKKADAPKVARKPNAAFMKALTPSAVLAAVVGATPLPRTEVTKKVWEYIKKHKLQNPENKRNIIADEKLKAVFGGKKEVSMFEMTKLISDHLK</sequence>
<dbReference type="Gene3D" id="1.10.245.10">
    <property type="entry name" value="SWIB/MDM2 domain"/>
    <property type="match status" value="1"/>
</dbReference>
<organism evidence="3 4">
    <name type="scientific">Collimonas fungivorans (strain Ter331)</name>
    <dbReference type="NCBI Taxonomy" id="1005048"/>
    <lineage>
        <taxon>Bacteria</taxon>
        <taxon>Pseudomonadati</taxon>
        <taxon>Pseudomonadota</taxon>
        <taxon>Betaproteobacteria</taxon>
        <taxon>Burkholderiales</taxon>
        <taxon>Oxalobacteraceae</taxon>
        <taxon>Collimonas</taxon>
    </lineage>
</organism>
<keyword evidence="4" id="KW-1185">Reference proteome</keyword>
<name>G0ADT8_COLFT</name>
<feature type="domain" description="DM2" evidence="2">
    <location>
        <begin position="139"/>
        <end position="216"/>
    </location>
</feature>
<feature type="region of interest" description="Disordered" evidence="1">
    <location>
        <begin position="23"/>
        <end position="71"/>
    </location>
</feature>
<accession>G0ADT8</accession>
<evidence type="ECO:0000313" key="4">
    <source>
        <dbReference type="Proteomes" id="UP000008392"/>
    </source>
</evidence>
<dbReference type="KEGG" id="cfu:CFU_3888"/>
<reference evidence="3 4" key="4">
    <citation type="journal article" date="2010" name="Environ. Microbiol.">
        <title>The bacterial genus Collimonas: mycophagy, weathering and other adaptive solutions to life in oligotrophic soil environments.</title>
        <authorList>
            <person name="Leveau J.H."/>
            <person name="Uroz S."/>
            <person name="de Boer W."/>
        </authorList>
    </citation>
    <scope>NUCLEOTIDE SEQUENCE [LARGE SCALE GENOMIC DNA]</scope>
    <source>
        <strain evidence="3 4">Ter331</strain>
    </source>
</reference>
<dbReference type="PROSITE" id="PS51925">
    <property type="entry name" value="SWIB_MDM2"/>
    <property type="match status" value="1"/>
</dbReference>
<gene>
    <name evidence="3" type="ordered locus">CFU_3888</name>
</gene>
<dbReference type="SUPFAM" id="SSF47592">
    <property type="entry name" value="SWIB/MDM2 domain"/>
    <property type="match status" value="1"/>
</dbReference>
<dbReference type="AlphaFoldDB" id="G0ADT8"/>
<reference evidence="3 4" key="3">
    <citation type="journal article" date="2008" name="FEMS Microbiol. Ecol.">
        <title>Identification and characterization of genes underlying chitinolysis in Collimonas fungivorans Ter331.</title>
        <authorList>
            <person name="Fritsche K."/>
            <person name="de Boer W."/>
            <person name="Gerards S."/>
            <person name="van den Berg M."/>
            <person name="van Veen J.A."/>
            <person name="Leveau J.H."/>
        </authorList>
    </citation>
    <scope>NUCLEOTIDE SEQUENCE [LARGE SCALE GENOMIC DNA]</scope>
    <source>
        <strain evidence="3 4">Ter331</strain>
    </source>
</reference>
<dbReference type="InterPro" id="IPR003121">
    <property type="entry name" value="SWIB_MDM2_domain"/>
</dbReference>
<feature type="compositionally biased region" description="Basic residues" evidence="1">
    <location>
        <begin position="61"/>
        <end position="70"/>
    </location>
</feature>
<dbReference type="SMART" id="SM00151">
    <property type="entry name" value="SWIB"/>
    <property type="match status" value="1"/>
</dbReference>
<evidence type="ECO:0000313" key="3">
    <source>
        <dbReference type="EMBL" id="AEK63711.1"/>
    </source>
</evidence>
<proteinExistence type="predicted"/>